<keyword evidence="3" id="KW-1185">Reference proteome</keyword>
<feature type="region of interest" description="Disordered" evidence="1">
    <location>
        <begin position="535"/>
        <end position="560"/>
    </location>
</feature>
<name>A0A1E1MJN2_RHYSE</name>
<accession>A0A1E1MJN2</accession>
<dbReference type="AlphaFoldDB" id="A0A1E1MJN2"/>
<feature type="compositionally biased region" description="Low complexity" evidence="1">
    <location>
        <begin position="49"/>
        <end position="60"/>
    </location>
</feature>
<feature type="region of interest" description="Disordered" evidence="1">
    <location>
        <begin position="280"/>
        <end position="306"/>
    </location>
</feature>
<proteinExistence type="predicted"/>
<evidence type="ECO:0000313" key="3">
    <source>
        <dbReference type="Proteomes" id="UP000177625"/>
    </source>
</evidence>
<dbReference type="EMBL" id="FJVC01000377">
    <property type="protein sequence ID" value="CZT49318.1"/>
    <property type="molecule type" value="Genomic_DNA"/>
</dbReference>
<evidence type="ECO:0000313" key="2">
    <source>
        <dbReference type="EMBL" id="CZT49318.1"/>
    </source>
</evidence>
<reference evidence="3" key="1">
    <citation type="submission" date="2016-03" db="EMBL/GenBank/DDBJ databases">
        <authorList>
            <person name="Guldener U."/>
        </authorList>
    </citation>
    <scope>NUCLEOTIDE SEQUENCE [LARGE SCALE GENOMIC DNA]</scope>
</reference>
<evidence type="ECO:0000256" key="1">
    <source>
        <dbReference type="SAM" id="MobiDB-lite"/>
    </source>
</evidence>
<dbReference type="Proteomes" id="UP000177625">
    <property type="component" value="Unassembled WGS sequence"/>
</dbReference>
<feature type="compositionally biased region" description="Polar residues" evidence="1">
    <location>
        <begin position="91"/>
        <end position="106"/>
    </location>
</feature>
<organism evidence="2 3">
    <name type="scientific">Rhynchosporium secalis</name>
    <name type="common">Barley scald fungus</name>
    <dbReference type="NCBI Taxonomy" id="38038"/>
    <lineage>
        <taxon>Eukaryota</taxon>
        <taxon>Fungi</taxon>
        <taxon>Dikarya</taxon>
        <taxon>Ascomycota</taxon>
        <taxon>Pezizomycotina</taxon>
        <taxon>Leotiomycetes</taxon>
        <taxon>Helotiales</taxon>
        <taxon>Ploettnerulaceae</taxon>
        <taxon>Rhynchosporium</taxon>
    </lineage>
</organism>
<gene>
    <name evidence="2" type="ORF">RSE6_10141</name>
</gene>
<sequence>MNTCTIYYGSSTAKCFATSTRSHFTLLSSSSKVGVGWKLSGACQTKGISSTSQPTPESTSLENEHGNPRGPASGTDVAANVDSTAHETTAKETCTISKSQSSSEGNFQSTFIHNASTTDSPSSASTDVPKQPFKRRLLPLSPLMNPAILQAKQKRNAAKLSPTRTPTPFQQQLARNPFARALGTPVRRCAVSGTKLPNFFLQGFRVMSDPETGEPWYVPTKLANKHLSVNRRESLDEAEELDEEGEWNGSKGLEEIENSTEVEAVEAIEQSKKLRVVKGVKDSEDSAEATDLNGSNQLAEAEEMDRSEASKELIRLKLEPRPSTIGYQAYTLNRNDLLKSLLKTGKKSSRNKPASTHSMLMPMSWRGVKFAQKSYEQSGWRQDMQDFVPMIMGRRISEALTHIGSLKRGYLVGCTGWEDALTKKQIAAFLWTGGKGDREVKVEGSPEFATLDVGSEDFDANMKFLGRRKQKIPVYNLQMLLGEEKMDELRRIVPNSVFEKELVVLRHKNATVKLQLQLWKIQGYLAEHPESQFACPERTSKNTHEDEPTEPSLAGLEEIR</sequence>
<protein>
    <submittedName>
        <fullName evidence="2">Uncharacterized protein</fullName>
    </submittedName>
</protein>
<feature type="region of interest" description="Disordered" evidence="1">
    <location>
        <begin position="45"/>
        <end position="106"/>
    </location>
</feature>